<keyword evidence="2" id="KW-1185">Reference proteome</keyword>
<organism evidence="1 2">
    <name type="scientific">Ranitomeya imitator</name>
    <name type="common">mimic poison frog</name>
    <dbReference type="NCBI Taxonomy" id="111125"/>
    <lineage>
        <taxon>Eukaryota</taxon>
        <taxon>Metazoa</taxon>
        <taxon>Chordata</taxon>
        <taxon>Craniata</taxon>
        <taxon>Vertebrata</taxon>
        <taxon>Euteleostomi</taxon>
        <taxon>Amphibia</taxon>
        <taxon>Batrachia</taxon>
        <taxon>Anura</taxon>
        <taxon>Neobatrachia</taxon>
        <taxon>Hyloidea</taxon>
        <taxon>Dendrobatidae</taxon>
        <taxon>Dendrobatinae</taxon>
        <taxon>Ranitomeya</taxon>
    </lineage>
</organism>
<evidence type="ECO:0000313" key="1">
    <source>
        <dbReference type="EMBL" id="CAJ0934225.1"/>
    </source>
</evidence>
<sequence>MNFSNQAKWKIIDYFMSNLNSLEPYYTGLNLYDAFFHKCLNPQIGVLSHTLQGDAILTCESLHSTELTCTSAGCDNQLDHISLGQTSPGKGLQWIGRIDTDGSTAYTDSLKSRTTITKDNAKKAGLSPDE</sequence>
<dbReference type="Gene3D" id="2.60.40.10">
    <property type="entry name" value="Immunoglobulins"/>
    <property type="match status" value="1"/>
</dbReference>
<protein>
    <submittedName>
        <fullName evidence="1">Uncharacterized protein</fullName>
    </submittedName>
</protein>
<dbReference type="InterPro" id="IPR036179">
    <property type="entry name" value="Ig-like_dom_sf"/>
</dbReference>
<dbReference type="InterPro" id="IPR013783">
    <property type="entry name" value="Ig-like_fold"/>
</dbReference>
<evidence type="ECO:0000313" key="2">
    <source>
        <dbReference type="Proteomes" id="UP001176940"/>
    </source>
</evidence>
<comment type="caution">
    <text evidence="1">The sequence shown here is derived from an EMBL/GenBank/DDBJ whole genome shotgun (WGS) entry which is preliminary data.</text>
</comment>
<dbReference type="EMBL" id="CAUEEQ010010223">
    <property type="protein sequence ID" value="CAJ0934225.1"/>
    <property type="molecule type" value="Genomic_DNA"/>
</dbReference>
<accession>A0ABN9L695</accession>
<gene>
    <name evidence="1" type="ORF">RIMI_LOCUS5853621</name>
</gene>
<name>A0ABN9L695_9NEOB</name>
<reference evidence="1" key="1">
    <citation type="submission" date="2023-07" db="EMBL/GenBank/DDBJ databases">
        <authorList>
            <person name="Stuckert A."/>
        </authorList>
    </citation>
    <scope>NUCLEOTIDE SEQUENCE</scope>
</reference>
<proteinExistence type="predicted"/>
<dbReference type="SUPFAM" id="SSF48726">
    <property type="entry name" value="Immunoglobulin"/>
    <property type="match status" value="1"/>
</dbReference>
<dbReference type="Proteomes" id="UP001176940">
    <property type="component" value="Unassembled WGS sequence"/>
</dbReference>